<name>A0A437RI25_9BURK</name>
<organism evidence="3 4">
    <name type="scientific">Rubrivivax rivuli</name>
    <dbReference type="NCBI Taxonomy" id="1862385"/>
    <lineage>
        <taxon>Bacteria</taxon>
        <taxon>Pseudomonadati</taxon>
        <taxon>Pseudomonadota</taxon>
        <taxon>Betaproteobacteria</taxon>
        <taxon>Burkholderiales</taxon>
        <taxon>Sphaerotilaceae</taxon>
        <taxon>Rubrivivax</taxon>
    </lineage>
</organism>
<dbReference type="OrthoDB" id="9797895at2"/>
<dbReference type="GO" id="GO:0046872">
    <property type="term" value="F:metal ion binding"/>
    <property type="evidence" value="ECO:0007669"/>
    <property type="project" value="UniProtKB-KW"/>
</dbReference>
<keyword evidence="2" id="KW-0456">Lyase</keyword>
<gene>
    <name evidence="3" type="ORF">EOE66_11365</name>
</gene>
<reference evidence="3 4" key="1">
    <citation type="submission" date="2019-01" db="EMBL/GenBank/DDBJ databases">
        <authorList>
            <person name="Chen W.-M."/>
        </authorList>
    </citation>
    <scope>NUCLEOTIDE SEQUENCE [LARGE SCALE GENOMIC DNA]</scope>
    <source>
        <strain evidence="3 4">KYPY4</strain>
    </source>
</reference>
<dbReference type="PANTHER" id="PTHR33542">
    <property type="entry name" value="SIROHYDROCHLORIN FERROCHELATASE, CHLOROPLASTIC"/>
    <property type="match status" value="1"/>
</dbReference>
<evidence type="ECO:0000256" key="1">
    <source>
        <dbReference type="ARBA" id="ARBA00022723"/>
    </source>
</evidence>
<sequence>MTTGLILFAHGARDPRWAGPFEAVAAQVRARAPAAAVRLAYLEFMAPTLPEAGAELAAAGCTEVAVLPLFLGAGGHVRKDLPLLMDGLRSAHPGVQFTLHPAVGEIDSVVAAMAGVALQVMAPGGPAR</sequence>
<dbReference type="RefSeq" id="WP_128228783.1">
    <property type="nucleotide sequence ID" value="NZ_SACR01000003.1"/>
</dbReference>
<keyword evidence="1" id="KW-0479">Metal-binding</keyword>
<dbReference type="InterPro" id="IPR002762">
    <property type="entry name" value="CbiX-like"/>
</dbReference>
<dbReference type="Proteomes" id="UP000285575">
    <property type="component" value="Unassembled WGS sequence"/>
</dbReference>
<keyword evidence="4" id="KW-1185">Reference proteome</keyword>
<dbReference type="CDD" id="cd03416">
    <property type="entry name" value="CbiX_SirB_N"/>
    <property type="match status" value="1"/>
</dbReference>
<proteinExistence type="predicted"/>
<dbReference type="Pfam" id="PF01903">
    <property type="entry name" value="CbiX"/>
    <property type="match status" value="1"/>
</dbReference>
<dbReference type="InterPro" id="IPR050963">
    <property type="entry name" value="Sirohydro_Cobaltochel/CbiX"/>
</dbReference>
<comment type="caution">
    <text evidence="3">The sequence shown here is derived from an EMBL/GenBank/DDBJ whole genome shotgun (WGS) entry which is preliminary data.</text>
</comment>
<dbReference type="GO" id="GO:0016829">
    <property type="term" value="F:lyase activity"/>
    <property type="evidence" value="ECO:0007669"/>
    <property type="project" value="UniProtKB-KW"/>
</dbReference>
<dbReference type="Gene3D" id="3.40.50.1400">
    <property type="match status" value="1"/>
</dbReference>
<dbReference type="PANTHER" id="PTHR33542:SF5">
    <property type="entry name" value="FERROCHELATASE CHE1"/>
    <property type="match status" value="1"/>
</dbReference>
<evidence type="ECO:0000313" key="3">
    <source>
        <dbReference type="EMBL" id="RVU46423.1"/>
    </source>
</evidence>
<accession>A0A437RI25</accession>
<evidence type="ECO:0000256" key="2">
    <source>
        <dbReference type="ARBA" id="ARBA00023239"/>
    </source>
</evidence>
<dbReference type="AlphaFoldDB" id="A0A437RI25"/>
<evidence type="ECO:0000313" key="4">
    <source>
        <dbReference type="Proteomes" id="UP000285575"/>
    </source>
</evidence>
<dbReference type="EMBL" id="SACR01000003">
    <property type="protein sequence ID" value="RVU46423.1"/>
    <property type="molecule type" value="Genomic_DNA"/>
</dbReference>
<dbReference type="SUPFAM" id="SSF53800">
    <property type="entry name" value="Chelatase"/>
    <property type="match status" value="1"/>
</dbReference>
<protein>
    <submittedName>
        <fullName evidence="3">Cobalamin biosynthesis protein CbiX</fullName>
    </submittedName>
</protein>